<name>A0A0A2HH14_CLOBO</name>
<accession>A0A0A2HH14</accession>
<reference evidence="1 3" key="2">
    <citation type="submission" date="2019-04" db="EMBL/GenBank/DDBJ databases">
        <title>Genome sequencing of Clostridium botulinum Groups I-IV and Clostridium butyricum.</title>
        <authorList>
            <person name="Brunt J."/>
            <person name="Van Vliet A.H.M."/>
            <person name="Stringer S.C."/>
            <person name="Carter A.T."/>
            <person name="Peck M.W."/>
        </authorList>
    </citation>
    <scope>NUCLEOTIDE SEQUENCE [LARGE SCALE GENOMIC DNA]</scope>
    <source>
        <strain evidence="1 3">IFR 18/037</strain>
    </source>
</reference>
<proteinExistence type="predicted"/>
<dbReference type="Proteomes" id="UP000663464">
    <property type="component" value="Chromosome"/>
</dbReference>
<dbReference type="AlphaFoldDB" id="A0A0A2HH14"/>
<evidence type="ECO:0000313" key="2">
    <source>
        <dbReference type="EMBL" id="QRI54047.1"/>
    </source>
</evidence>
<organism evidence="1 3">
    <name type="scientific">Clostridium botulinum</name>
    <dbReference type="NCBI Taxonomy" id="1491"/>
    <lineage>
        <taxon>Bacteria</taxon>
        <taxon>Bacillati</taxon>
        <taxon>Bacillota</taxon>
        <taxon>Clostridia</taxon>
        <taxon>Eubacteriales</taxon>
        <taxon>Clostridiaceae</taxon>
        <taxon>Clostridium</taxon>
    </lineage>
</organism>
<dbReference type="EMBL" id="SWOY01000013">
    <property type="protein sequence ID" value="NFG18664.1"/>
    <property type="molecule type" value="Genomic_DNA"/>
</dbReference>
<dbReference type="Proteomes" id="UP000478995">
    <property type="component" value="Unassembled WGS sequence"/>
</dbReference>
<sequence>MTPIEIMQKIGVCQQALTRGNTELKTLGVKKARAEHDYKVALRKEILRLRQLEKQPATLINDLAKGKEEIAKLRLNRDIAETNYSVCIEAMRNLRLELEAYRSFLTWERVELKNT</sequence>
<reference evidence="2 4" key="1">
    <citation type="journal article" date="2014" name="J. Infect. Dis.">
        <title>Molecular characterization of a novel botulinum neurotoxin type H gene.</title>
        <authorList>
            <person name="Dover N."/>
            <person name="Barash J.R."/>
            <person name="Hill K.K."/>
            <person name="Xie G."/>
            <person name="Arnon S.S."/>
        </authorList>
    </citation>
    <scope>NUCLEOTIDE SEQUENCE [LARGE SCALE GENOMIC DNA]</scope>
    <source>
        <strain evidence="2 4">IBCA10-7060</strain>
    </source>
</reference>
<gene>
    <name evidence="1" type="ORF">FC794_18185</name>
    <name evidence="2" type="ORF">JQS73_02695</name>
</gene>
<evidence type="ECO:0000313" key="4">
    <source>
        <dbReference type="Proteomes" id="UP000663464"/>
    </source>
</evidence>
<evidence type="ECO:0000313" key="1">
    <source>
        <dbReference type="EMBL" id="NFG18664.1"/>
    </source>
</evidence>
<dbReference type="EMBL" id="CP069280">
    <property type="protein sequence ID" value="QRI54047.1"/>
    <property type="molecule type" value="Genomic_DNA"/>
</dbReference>
<dbReference type="OMA" id="ENKYSVC"/>
<evidence type="ECO:0000313" key="3">
    <source>
        <dbReference type="Proteomes" id="UP000478995"/>
    </source>
</evidence>
<protein>
    <submittedName>
        <fullName evidence="1">Uncharacterized protein</fullName>
    </submittedName>
</protein>
<reference evidence="2" key="3">
    <citation type="submission" date="2021-02" db="EMBL/GenBank/DDBJ databases">
        <authorList>
            <person name="Dover N."/>
            <person name="Barash J.R."/>
            <person name="Bell J.M."/>
            <person name="Sylvester M.D."/>
            <person name="Arnon S."/>
        </authorList>
    </citation>
    <scope>NUCLEOTIDE SEQUENCE</scope>
    <source>
        <strain evidence="2">IBCA10-7060</strain>
    </source>
</reference>
<dbReference type="RefSeq" id="WP_012704046.1">
    <property type="nucleotide sequence ID" value="NZ_CABMIC010000009.1"/>
</dbReference>